<keyword evidence="4 9" id="KW-0732">Signal</keyword>
<feature type="domain" description="Peptidase M43 pregnancy-associated plasma-A" evidence="10">
    <location>
        <begin position="21"/>
        <end position="104"/>
    </location>
</feature>
<evidence type="ECO:0000256" key="8">
    <source>
        <dbReference type="ARBA" id="ARBA00023157"/>
    </source>
</evidence>
<keyword evidence="8" id="KW-1015">Disulfide bond</keyword>
<evidence type="ECO:0000313" key="12">
    <source>
        <dbReference type="Proteomes" id="UP001363622"/>
    </source>
</evidence>
<accession>A0ABR1KAR2</accession>
<comment type="similarity">
    <text evidence="1">Belongs to the peptidase M43B family.</text>
</comment>
<dbReference type="Pfam" id="PF05572">
    <property type="entry name" value="Peptidase_M43"/>
    <property type="match status" value="1"/>
</dbReference>
<keyword evidence="2" id="KW-0645">Protease</keyword>
<gene>
    <name evidence="11" type="ORF">IWZ03DRAFT_418803</name>
</gene>
<dbReference type="InterPro" id="IPR008754">
    <property type="entry name" value="Peptidase_M43"/>
</dbReference>
<keyword evidence="5" id="KW-0378">Hydrolase</keyword>
<dbReference type="Gene3D" id="3.40.390.10">
    <property type="entry name" value="Collagenase (Catalytic Domain)"/>
    <property type="match status" value="1"/>
</dbReference>
<evidence type="ECO:0000256" key="1">
    <source>
        <dbReference type="ARBA" id="ARBA00008721"/>
    </source>
</evidence>
<evidence type="ECO:0000313" key="11">
    <source>
        <dbReference type="EMBL" id="KAK7510148.1"/>
    </source>
</evidence>
<evidence type="ECO:0000256" key="4">
    <source>
        <dbReference type="ARBA" id="ARBA00022729"/>
    </source>
</evidence>
<reference evidence="11 12" key="1">
    <citation type="submission" date="2024-04" db="EMBL/GenBank/DDBJ databases">
        <title>Phyllosticta paracitricarpa is synonymous to the EU quarantine fungus P. citricarpa based on phylogenomic analyses.</title>
        <authorList>
            <consortium name="Lawrence Berkeley National Laboratory"/>
            <person name="Van Ingen-Buijs V.A."/>
            <person name="Van Westerhoven A.C."/>
            <person name="Haridas S."/>
            <person name="Skiadas P."/>
            <person name="Martin F."/>
            <person name="Groenewald J.Z."/>
            <person name="Crous P.W."/>
            <person name="Seidl M.F."/>
        </authorList>
    </citation>
    <scope>NUCLEOTIDE SEQUENCE [LARGE SCALE GENOMIC DNA]</scope>
    <source>
        <strain evidence="11 12">CBS 123371</strain>
    </source>
</reference>
<evidence type="ECO:0000256" key="2">
    <source>
        <dbReference type="ARBA" id="ARBA00022670"/>
    </source>
</evidence>
<keyword evidence="12" id="KW-1185">Reference proteome</keyword>
<comment type="caution">
    <text evidence="11">The sequence shown here is derived from an EMBL/GenBank/DDBJ whole genome shotgun (WGS) entry which is preliminary data.</text>
</comment>
<organism evidence="11 12">
    <name type="scientific">Phyllosticta citriasiana</name>
    <dbReference type="NCBI Taxonomy" id="595635"/>
    <lineage>
        <taxon>Eukaryota</taxon>
        <taxon>Fungi</taxon>
        <taxon>Dikarya</taxon>
        <taxon>Ascomycota</taxon>
        <taxon>Pezizomycotina</taxon>
        <taxon>Dothideomycetes</taxon>
        <taxon>Dothideomycetes incertae sedis</taxon>
        <taxon>Botryosphaeriales</taxon>
        <taxon>Phyllostictaceae</taxon>
        <taxon>Phyllosticta</taxon>
    </lineage>
</organism>
<dbReference type="InterPro" id="IPR024079">
    <property type="entry name" value="MetalloPept_cat_dom_sf"/>
</dbReference>
<dbReference type="PANTHER" id="PTHR47466">
    <property type="match status" value="1"/>
</dbReference>
<feature type="chain" id="PRO_5047167699" description="Peptidase M43 pregnancy-associated plasma-A domain-containing protein" evidence="9">
    <location>
        <begin position="20"/>
        <end position="127"/>
    </location>
</feature>
<feature type="signal peptide" evidence="9">
    <location>
        <begin position="1"/>
        <end position="19"/>
    </location>
</feature>
<dbReference type="SUPFAM" id="SSF55486">
    <property type="entry name" value="Metalloproteases ('zincins'), catalytic domain"/>
    <property type="match status" value="1"/>
</dbReference>
<keyword evidence="3" id="KW-0479">Metal-binding</keyword>
<dbReference type="EMBL" id="JBBPHU010000015">
    <property type="protein sequence ID" value="KAK7510148.1"/>
    <property type="molecule type" value="Genomic_DNA"/>
</dbReference>
<evidence type="ECO:0000256" key="6">
    <source>
        <dbReference type="ARBA" id="ARBA00022833"/>
    </source>
</evidence>
<evidence type="ECO:0000256" key="3">
    <source>
        <dbReference type="ARBA" id="ARBA00022723"/>
    </source>
</evidence>
<keyword evidence="7" id="KW-0482">Metalloprotease</keyword>
<name>A0ABR1KAR2_9PEZI</name>
<sequence>MVLLNFLVITGGLLPDVGWNSIVHEIGHWFGLSHPFHGGCHPDPHLGGDLVYDTPASDYPVYSCDGPKPRRCLSAEIDYNSHMDYARPDTCRTHFTPGQVKHMRFIYCQQRYLPGASMNPDANPFTW</sequence>
<protein>
    <recommendedName>
        <fullName evidence="10">Peptidase M43 pregnancy-associated plasma-A domain-containing protein</fullName>
    </recommendedName>
</protein>
<evidence type="ECO:0000256" key="5">
    <source>
        <dbReference type="ARBA" id="ARBA00022801"/>
    </source>
</evidence>
<dbReference type="Proteomes" id="UP001363622">
    <property type="component" value="Unassembled WGS sequence"/>
</dbReference>
<evidence type="ECO:0000256" key="9">
    <source>
        <dbReference type="SAM" id="SignalP"/>
    </source>
</evidence>
<dbReference type="PANTHER" id="PTHR47466:SF1">
    <property type="entry name" value="METALLOPROTEASE MEP1 (AFU_ORTHOLOGUE AFUA_1G07730)-RELATED"/>
    <property type="match status" value="1"/>
</dbReference>
<keyword evidence="6" id="KW-0862">Zinc</keyword>
<proteinExistence type="inferred from homology"/>
<evidence type="ECO:0000259" key="10">
    <source>
        <dbReference type="Pfam" id="PF05572"/>
    </source>
</evidence>
<evidence type="ECO:0000256" key="7">
    <source>
        <dbReference type="ARBA" id="ARBA00023049"/>
    </source>
</evidence>